<dbReference type="EMBL" id="LR699554">
    <property type="protein sequence ID" value="VVD34655.1"/>
    <property type="molecule type" value="Genomic_DNA"/>
</dbReference>
<name>A0A5Q4ZLI1_9BURK</name>
<evidence type="ECO:0000313" key="2">
    <source>
        <dbReference type="Proteomes" id="UP000325811"/>
    </source>
</evidence>
<evidence type="ECO:0000313" key="1">
    <source>
        <dbReference type="EMBL" id="VVD34655.1"/>
    </source>
</evidence>
<dbReference type="Proteomes" id="UP000325811">
    <property type="component" value="Chromosome II"/>
</dbReference>
<dbReference type="AlphaFoldDB" id="A0A5Q4ZLI1"/>
<gene>
    <name evidence="1" type="ORF">PDMSB3_3371</name>
</gene>
<reference evidence="1 2" key="1">
    <citation type="submission" date="2019-08" db="EMBL/GenBank/DDBJ databases">
        <authorList>
            <person name="Herpell B J."/>
        </authorList>
    </citation>
    <scope>NUCLEOTIDE SEQUENCE [LARGE SCALE GENOMIC DNA]</scope>
    <source>
        <strain evidence="2">Msb3</strain>
    </source>
</reference>
<protein>
    <submittedName>
        <fullName evidence="1">Uncharacterized protein</fullName>
    </submittedName>
</protein>
<keyword evidence="2" id="KW-1185">Reference proteome</keyword>
<organism evidence="1 2">
    <name type="scientific">Paraburkholderia dioscoreae</name>
    <dbReference type="NCBI Taxonomy" id="2604047"/>
    <lineage>
        <taxon>Bacteria</taxon>
        <taxon>Pseudomonadati</taxon>
        <taxon>Pseudomonadota</taxon>
        <taxon>Betaproteobacteria</taxon>
        <taxon>Burkholderiales</taxon>
        <taxon>Burkholderiaceae</taxon>
        <taxon>Paraburkholderia</taxon>
    </lineage>
</organism>
<proteinExistence type="predicted"/>
<dbReference type="KEGG" id="pdio:PDMSB3_3371.1"/>
<accession>A0A5Q4ZLI1</accession>
<sequence length="106" mass="11691">MGTHESVRARWTTAMTGMFEAYPVDESARPSWIGLVFTARVIPRTPSVTRGTRDAAGCPAADASEHGGRIFIVALIFEVKRRKSNSPISLSLTRFSVNSLFSEKYL</sequence>